<keyword evidence="3 6" id="KW-0812">Transmembrane</keyword>
<evidence type="ECO:0000256" key="1">
    <source>
        <dbReference type="ARBA" id="ARBA00004651"/>
    </source>
</evidence>
<dbReference type="InterPro" id="IPR017039">
    <property type="entry name" value="Virul_fac_BrkB"/>
</dbReference>
<name>A0A5C6VAH3_9FLAO</name>
<evidence type="ECO:0000256" key="3">
    <source>
        <dbReference type="ARBA" id="ARBA00022692"/>
    </source>
</evidence>
<feature type="transmembrane region" description="Helical" evidence="6">
    <location>
        <begin position="116"/>
        <end position="137"/>
    </location>
</feature>
<dbReference type="RefSeq" id="WP_147014250.1">
    <property type="nucleotide sequence ID" value="NZ_VORB01000004.1"/>
</dbReference>
<keyword evidence="8" id="KW-1185">Reference proteome</keyword>
<comment type="subcellular location">
    <subcellularLocation>
        <location evidence="1">Cell membrane</location>
        <topology evidence="1">Multi-pass membrane protein</topology>
    </subcellularLocation>
</comment>
<comment type="caution">
    <text evidence="7">The sequence shown here is derived from an EMBL/GenBank/DDBJ whole genome shotgun (WGS) entry which is preliminary data.</text>
</comment>
<evidence type="ECO:0000256" key="4">
    <source>
        <dbReference type="ARBA" id="ARBA00022989"/>
    </source>
</evidence>
<evidence type="ECO:0000313" key="7">
    <source>
        <dbReference type="EMBL" id="TXC81521.1"/>
    </source>
</evidence>
<dbReference type="AlphaFoldDB" id="A0A5C6VAH3"/>
<keyword evidence="4 6" id="KW-1133">Transmembrane helix</keyword>
<dbReference type="GO" id="GO:0005886">
    <property type="term" value="C:plasma membrane"/>
    <property type="evidence" value="ECO:0007669"/>
    <property type="project" value="UniProtKB-SubCell"/>
</dbReference>
<dbReference type="Proteomes" id="UP000321168">
    <property type="component" value="Unassembled WGS sequence"/>
</dbReference>
<dbReference type="PANTHER" id="PTHR30213:SF0">
    <property type="entry name" value="UPF0761 MEMBRANE PROTEIN YIHY"/>
    <property type="match status" value="1"/>
</dbReference>
<feature type="transmembrane region" description="Helical" evidence="6">
    <location>
        <begin position="157"/>
        <end position="179"/>
    </location>
</feature>
<protein>
    <submittedName>
        <fullName evidence="7">YihY/virulence factor BrkB family protein</fullName>
    </submittedName>
</protein>
<evidence type="ECO:0000256" key="5">
    <source>
        <dbReference type="ARBA" id="ARBA00023136"/>
    </source>
</evidence>
<feature type="transmembrane region" description="Helical" evidence="6">
    <location>
        <begin position="269"/>
        <end position="291"/>
    </location>
</feature>
<proteinExistence type="predicted"/>
<sequence length="312" mass="35043">MIKERFFNSRYVLAIQNFAKQIKLPGFEGLSLFTVIAFLIKGLKEGRINTRAAAISFKVLLAIAPTFILLISLIPYIPIDNFQANLINTIESILPPSTYDMVDELLVDLIHRKHNTFVSVTFIIGLYYASNSINALLEGLSGAYHLTKKQNPIKQRLLSVGLIVLLPLFLGGALLLQASSSYVLDWLISKRFLSDGLETFIILFAKWFLVVMLINSAVSALYNVATPAKRKWRFFSPGSIFAALLMILASQGFAFYVNNFGQFNRLYGSLGTVVILLIWIQLIIFLLLLGFDLNTSLSRARRHMKNVDSIVK</sequence>
<dbReference type="NCBIfam" id="TIGR00765">
    <property type="entry name" value="yihY_not_rbn"/>
    <property type="match status" value="1"/>
</dbReference>
<dbReference type="EMBL" id="VORB01000004">
    <property type="protein sequence ID" value="TXC81521.1"/>
    <property type="molecule type" value="Genomic_DNA"/>
</dbReference>
<dbReference type="PIRSF" id="PIRSF035875">
    <property type="entry name" value="RNase_BN"/>
    <property type="match status" value="1"/>
</dbReference>
<keyword evidence="2" id="KW-1003">Cell membrane</keyword>
<feature type="transmembrane region" description="Helical" evidence="6">
    <location>
        <begin position="55"/>
        <end position="77"/>
    </location>
</feature>
<evidence type="ECO:0000313" key="8">
    <source>
        <dbReference type="Proteomes" id="UP000321168"/>
    </source>
</evidence>
<feature type="transmembrane region" description="Helical" evidence="6">
    <location>
        <begin position="234"/>
        <end position="257"/>
    </location>
</feature>
<evidence type="ECO:0000256" key="6">
    <source>
        <dbReference type="SAM" id="Phobius"/>
    </source>
</evidence>
<reference evidence="7 8" key="1">
    <citation type="submission" date="2019-08" db="EMBL/GenBank/DDBJ databases">
        <title>Genome of Luteibaculum oceani JCM 18817.</title>
        <authorList>
            <person name="Bowman J.P."/>
        </authorList>
    </citation>
    <scope>NUCLEOTIDE SEQUENCE [LARGE SCALE GENOMIC DNA]</scope>
    <source>
        <strain evidence="7 8">JCM 18817</strain>
    </source>
</reference>
<organism evidence="7 8">
    <name type="scientific">Luteibaculum oceani</name>
    <dbReference type="NCBI Taxonomy" id="1294296"/>
    <lineage>
        <taxon>Bacteria</taxon>
        <taxon>Pseudomonadati</taxon>
        <taxon>Bacteroidota</taxon>
        <taxon>Flavobacteriia</taxon>
        <taxon>Flavobacteriales</taxon>
        <taxon>Luteibaculaceae</taxon>
        <taxon>Luteibaculum</taxon>
    </lineage>
</organism>
<dbReference type="Pfam" id="PF03631">
    <property type="entry name" value="Virul_fac_BrkB"/>
    <property type="match status" value="1"/>
</dbReference>
<gene>
    <name evidence="7" type="ORF">FRX97_05805</name>
</gene>
<feature type="transmembrane region" description="Helical" evidence="6">
    <location>
        <begin position="199"/>
        <end position="222"/>
    </location>
</feature>
<accession>A0A5C6VAH3</accession>
<dbReference type="PANTHER" id="PTHR30213">
    <property type="entry name" value="INNER MEMBRANE PROTEIN YHJD"/>
    <property type="match status" value="1"/>
</dbReference>
<dbReference type="OrthoDB" id="977385at2"/>
<evidence type="ECO:0000256" key="2">
    <source>
        <dbReference type="ARBA" id="ARBA00022475"/>
    </source>
</evidence>
<keyword evidence="5 6" id="KW-0472">Membrane</keyword>